<accession>A0AA88UPL8</accession>
<proteinExistence type="predicted"/>
<protein>
    <recommendedName>
        <fullName evidence="1">FAR1 domain-containing protein</fullName>
    </recommendedName>
</protein>
<reference evidence="2" key="1">
    <citation type="submission" date="2022-12" db="EMBL/GenBank/DDBJ databases">
        <title>Draft genome assemblies for two species of Escallonia (Escalloniales).</title>
        <authorList>
            <person name="Chanderbali A."/>
            <person name="Dervinis C."/>
            <person name="Anghel I."/>
            <person name="Soltis D."/>
            <person name="Soltis P."/>
            <person name="Zapata F."/>
        </authorList>
    </citation>
    <scope>NUCLEOTIDE SEQUENCE</scope>
    <source>
        <strain evidence="2">UCBG92.1500</strain>
        <tissue evidence="2">Leaf</tissue>
    </source>
</reference>
<dbReference type="Pfam" id="PF03101">
    <property type="entry name" value="FAR1"/>
    <property type="match status" value="1"/>
</dbReference>
<feature type="domain" description="FAR1" evidence="1">
    <location>
        <begin position="117"/>
        <end position="208"/>
    </location>
</feature>
<dbReference type="EMBL" id="JAVXUO010000824">
    <property type="protein sequence ID" value="KAK2988813.1"/>
    <property type="molecule type" value="Genomic_DNA"/>
</dbReference>
<keyword evidence="3" id="KW-1185">Reference proteome</keyword>
<gene>
    <name evidence="2" type="ORF">RJ640_018145</name>
</gene>
<evidence type="ECO:0000313" key="2">
    <source>
        <dbReference type="EMBL" id="KAK2988813.1"/>
    </source>
</evidence>
<dbReference type="AlphaFoldDB" id="A0AA88UPL8"/>
<dbReference type="InterPro" id="IPR004330">
    <property type="entry name" value="FAR1_DNA_bnd_dom"/>
</dbReference>
<name>A0AA88UPL8_9ASTE</name>
<sequence>MPQLSTICLIFEQPVIDCEPFDIANEGEVGAENHEESDSGLNLYINGSDKMHIIDNGEMHDGQECVDLNQECVDLGVVPFEYNEGKTRDGERCEDFEECSEETIIGKVFGGQEEAYEFYNQYALVKGFGTRIHYSHKNRMTNEIFRRQFVCNKQGFKKLDDKRQLGKQLKRHRDTRTGCGAMMQITLSKKLGMWVVDKFEDIHNHPLSATPSKVVKHRSHSKYHRSAACKRLVYTLNQKGLKPAQITRVVNTMKPGEETNITVKQCSSIINSERKIMLDENVTGLLSIFKKRPF</sequence>
<dbReference type="PANTHER" id="PTHR46328">
    <property type="entry name" value="FAR-RED IMPAIRED RESPONSIVE (FAR1) FAMILY PROTEIN-RELATED"/>
    <property type="match status" value="1"/>
</dbReference>
<organism evidence="2 3">
    <name type="scientific">Escallonia rubra</name>
    <dbReference type="NCBI Taxonomy" id="112253"/>
    <lineage>
        <taxon>Eukaryota</taxon>
        <taxon>Viridiplantae</taxon>
        <taxon>Streptophyta</taxon>
        <taxon>Embryophyta</taxon>
        <taxon>Tracheophyta</taxon>
        <taxon>Spermatophyta</taxon>
        <taxon>Magnoliopsida</taxon>
        <taxon>eudicotyledons</taxon>
        <taxon>Gunneridae</taxon>
        <taxon>Pentapetalae</taxon>
        <taxon>asterids</taxon>
        <taxon>campanulids</taxon>
        <taxon>Escalloniales</taxon>
        <taxon>Escalloniaceae</taxon>
        <taxon>Escallonia</taxon>
    </lineage>
</organism>
<comment type="caution">
    <text evidence="2">The sequence shown here is derived from an EMBL/GenBank/DDBJ whole genome shotgun (WGS) entry which is preliminary data.</text>
</comment>
<evidence type="ECO:0000313" key="3">
    <source>
        <dbReference type="Proteomes" id="UP001187471"/>
    </source>
</evidence>
<dbReference type="Proteomes" id="UP001187471">
    <property type="component" value="Unassembled WGS sequence"/>
</dbReference>
<evidence type="ECO:0000259" key="1">
    <source>
        <dbReference type="Pfam" id="PF03101"/>
    </source>
</evidence>
<dbReference type="PANTHER" id="PTHR46328:SF41">
    <property type="entry name" value="FAR1 DNA BINDING DOMAIN, FHY3_FAR1 FAMILY-RELATED"/>
    <property type="match status" value="1"/>
</dbReference>